<dbReference type="SUPFAM" id="SSF52540">
    <property type="entry name" value="P-loop containing nucleoside triphosphate hydrolases"/>
    <property type="match status" value="1"/>
</dbReference>
<dbReference type="Pfam" id="PF13671">
    <property type="entry name" value="AAA_33"/>
    <property type="match status" value="1"/>
</dbReference>
<dbReference type="Proteomes" id="UP001138989">
    <property type="component" value="Unassembled WGS sequence"/>
</dbReference>
<name>A0A9X1N3D7_9GAMM</name>
<evidence type="ECO:0000313" key="1">
    <source>
        <dbReference type="EMBL" id="MCD1608211.1"/>
    </source>
</evidence>
<dbReference type="Gene3D" id="3.40.50.300">
    <property type="entry name" value="P-loop containing nucleotide triphosphate hydrolases"/>
    <property type="match status" value="1"/>
</dbReference>
<evidence type="ECO:0000313" key="2">
    <source>
        <dbReference type="Proteomes" id="UP001138989"/>
    </source>
</evidence>
<proteinExistence type="predicted"/>
<sequence length="184" mass="21742">MITSGRRISVVGCSGAGKTMLSRRLAQQLGYRHIELDALFHQPGWQPLPTEQFQQATRDALQGDDWVAEGNYSAVRPLVRERSDMVIWLDLPRHTVMRQVIWRTLRRLACREELWNGNRERWSNLFKLNPRQSILAWSWTRHPVYRQRYAEEMRNAPPSCRYLRLDSRQAINAFLANLRPVKPY</sequence>
<comment type="caution">
    <text evidence="1">The sequence shown here is derived from an EMBL/GenBank/DDBJ whole genome shotgun (WGS) entry which is preliminary data.</text>
</comment>
<reference evidence="1" key="1">
    <citation type="submission" date="2021-08" db="EMBL/GenBank/DDBJ databases">
        <title>Isolation and characterization of neutrophilic mixotrophic iron-oxidizing bacteria from deep-sea hydrothermal vents.</title>
        <authorList>
            <person name="He Y."/>
        </authorList>
    </citation>
    <scope>NUCLEOTIDE SEQUENCE</scope>
    <source>
        <strain evidence="1">IOP_13</strain>
    </source>
</reference>
<dbReference type="AlphaFoldDB" id="A0A9X1N3D7"/>
<dbReference type="InterPro" id="IPR027417">
    <property type="entry name" value="P-loop_NTPase"/>
</dbReference>
<keyword evidence="2" id="KW-1185">Reference proteome</keyword>
<accession>A0A9X1N3D7</accession>
<dbReference type="RefSeq" id="WP_041015173.1">
    <property type="nucleotide sequence ID" value="NZ_DAMCSX010000009.1"/>
</dbReference>
<protein>
    <submittedName>
        <fullName evidence="1">AAA family ATPase</fullName>
    </submittedName>
</protein>
<dbReference type="InterPro" id="IPR052922">
    <property type="entry name" value="Cytidylate_Kinase-2"/>
</dbReference>
<organism evidence="1 2">
    <name type="scientific">Stutzerimonas kunmingensis</name>
    <dbReference type="NCBI Taxonomy" id="1211807"/>
    <lineage>
        <taxon>Bacteria</taxon>
        <taxon>Pseudomonadati</taxon>
        <taxon>Pseudomonadota</taxon>
        <taxon>Gammaproteobacteria</taxon>
        <taxon>Pseudomonadales</taxon>
        <taxon>Pseudomonadaceae</taxon>
        <taxon>Stutzerimonas</taxon>
    </lineage>
</organism>
<gene>
    <name evidence="1" type="ORF">K7H17_10080</name>
</gene>
<dbReference type="PANTHER" id="PTHR37816:SF1">
    <property type="entry name" value="TOXIN"/>
    <property type="match status" value="1"/>
</dbReference>
<dbReference type="PANTHER" id="PTHR37816">
    <property type="entry name" value="YALI0E33011P"/>
    <property type="match status" value="1"/>
</dbReference>
<dbReference type="EMBL" id="JAINWF010000005">
    <property type="protein sequence ID" value="MCD1608211.1"/>
    <property type="molecule type" value="Genomic_DNA"/>
</dbReference>